<dbReference type="Pfam" id="PF20151">
    <property type="entry name" value="DUF6533"/>
    <property type="match status" value="1"/>
</dbReference>
<evidence type="ECO:0000313" key="3">
    <source>
        <dbReference type="EMBL" id="TFK23569.1"/>
    </source>
</evidence>
<dbReference type="InterPro" id="IPR045340">
    <property type="entry name" value="DUF6533"/>
</dbReference>
<protein>
    <recommendedName>
        <fullName evidence="2">DUF6533 domain-containing protein</fullName>
    </recommendedName>
</protein>
<feature type="domain" description="DUF6533" evidence="2">
    <location>
        <begin position="31"/>
        <end position="64"/>
    </location>
</feature>
<feature type="transmembrane region" description="Helical" evidence="1">
    <location>
        <begin position="194"/>
        <end position="215"/>
    </location>
</feature>
<dbReference type="AlphaFoldDB" id="A0A5C3KSI0"/>
<evidence type="ECO:0000259" key="2">
    <source>
        <dbReference type="Pfam" id="PF20151"/>
    </source>
</evidence>
<feature type="transmembrane region" description="Helical" evidence="1">
    <location>
        <begin position="236"/>
        <end position="255"/>
    </location>
</feature>
<proteinExistence type="predicted"/>
<feature type="transmembrane region" description="Helical" evidence="1">
    <location>
        <begin position="144"/>
        <end position="164"/>
    </location>
</feature>
<keyword evidence="1" id="KW-0812">Transmembrane</keyword>
<keyword evidence="4" id="KW-1185">Reference proteome</keyword>
<evidence type="ECO:0000313" key="4">
    <source>
        <dbReference type="Proteomes" id="UP000307440"/>
    </source>
</evidence>
<reference evidence="3 4" key="1">
    <citation type="journal article" date="2019" name="Nat. Ecol. Evol.">
        <title>Megaphylogeny resolves global patterns of mushroom evolution.</title>
        <authorList>
            <person name="Varga T."/>
            <person name="Krizsan K."/>
            <person name="Foldi C."/>
            <person name="Dima B."/>
            <person name="Sanchez-Garcia M."/>
            <person name="Sanchez-Ramirez S."/>
            <person name="Szollosi G.J."/>
            <person name="Szarkandi J.G."/>
            <person name="Papp V."/>
            <person name="Albert L."/>
            <person name="Andreopoulos W."/>
            <person name="Angelini C."/>
            <person name="Antonin V."/>
            <person name="Barry K.W."/>
            <person name="Bougher N.L."/>
            <person name="Buchanan P."/>
            <person name="Buyck B."/>
            <person name="Bense V."/>
            <person name="Catcheside P."/>
            <person name="Chovatia M."/>
            <person name="Cooper J."/>
            <person name="Damon W."/>
            <person name="Desjardin D."/>
            <person name="Finy P."/>
            <person name="Geml J."/>
            <person name="Haridas S."/>
            <person name="Hughes K."/>
            <person name="Justo A."/>
            <person name="Karasinski D."/>
            <person name="Kautmanova I."/>
            <person name="Kiss B."/>
            <person name="Kocsube S."/>
            <person name="Kotiranta H."/>
            <person name="LaButti K.M."/>
            <person name="Lechner B.E."/>
            <person name="Liimatainen K."/>
            <person name="Lipzen A."/>
            <person name="Lukacs Z."/>
            <person name="Mihaltcheva S."/>
            <person name="Morgado L.N."/>
            <person name="Niskanen T."/>
            <person name="Noordeloos M.E."/>
            <person name="Ohm R.A."/>
            <person name="Ortiz-Santana B."/>
            <person name="Ovrebo C."/>
            <person name="Racz N."/>
            <person name="Riley R."/>
            <person name="Savchenko A."/>
            <person name="Shiryaev A."/>
            <person name="Soop K."/>
            <person name="Spirin V."/>
            <person name="Szebenyi C."/>
            <person name="Tomsovsky M."/>
            <person name="Tulloss R.E."/>
            <person name="Uehling J."/>
            <person name="Grigoriev I.V."/>
            <person name="Vagvolgyi C."/>
            <person name="Papp T."/>
            <person name="Martin F.M."/>
            <person name="Miettinen O."/>
            <person name="Hibbett D.S."/>
            <person name="Nagy L.G."/>
        </authorList>
    </citation>
    <scope>NUCLEOTIDE SEQUENCE [LARGE SCALE GENOMIC DNA]</scope>
    <source>
        <strain evidence="3 4">CBS 121175</strain>
    </source>
</reference>
<dbReference type="Proteomes" id="UP000307440">
    <property type="component" value="Unassembled WGS sequence"/>
</dbReference>
<gene>
    <name evidence="3" type="ORF">FA15DRAFT_705354</name>
</gene>
<evidence type="ECO:0000256" key="1">
    <source>
        <dbReference type="SAM" id="Phobius"/>
    </source>
</evidence>
<dbReference type="OrthoDB" id="2982596at2759"/>
<sequence>MSGGSLAMGQRISQLEVATSLRHGRITKWLDYFETLAKEVDYVWSSPNSIVKALFFLSRYTVPLHLMFNASFNFMLQLSVEVRFTFILPVPRKEGQRCCRVAYEAITGLQPDFQGIITALINASMSEALLYYQVYAFSHKSKLLGIYLLIQYLAVWSSVITVQVKYLSGLGFRTIRLGEAIHCLPLEADRNLMGASFIISVASLIILVIITFVIIHKKYRNFKSALLTSFIRDGMLYFYALVVMDVISAVLIYAGQDTIKWIMATPRTIAYGVLTARMVLHLRAIAQKQAQSGVIGPVSSMTFASPSRRPSIHFNAAQNTAIESFSLSNIPQSPVLGISVSISRIVHVDEEVRAR</sequence>
<organism evidence="3 4">
    <name type="scientific">Coprinopsis marcescibilis</name>
    <name type="common">Agaric fungus</name>
    <name type="synonym">Psathyrella marcescibilis</name>
    <dbReference type="NCBI Taxonomy" id="230819"/>
    <lineage>
        <taxon>Eukaryota</taxon>
        <taxon>Fungi</taxon>
        <taxon>Dikarya</taxon>
        <taxon>Basidiomycota</taxon>
        <taxon>Agaricomycotina</taxon>
        <taxon>Agaricomycetes</taxon>
        <taxon>Agaricomycetidae</taxon>
        <taxon>Agaricales</taxon>
        <taxon>Agaricineae</taxon>
        <taxon>Psathyrellaceae</taxon>
        <taxon>Coprinopsis</taxon>
    </lineage>
</organism>
<accession>A0A5C3KSI0</accession>
<keyword evidence="1" id="KW-0472">Membrane</keyword>
<keyword evidence="1" id="KW-1133">Transmembrane helix</keyword>
<name>A0A5C3KSI0_COPMA</name>
<dbReference type="EMBL" id="ML210216">
    <property type="protein sequence ID" value="TFK23569.1"/>
    <property type="molecule type" value="Genomic_DNA"/>
</dbReference>